<protein>
    <submittedName>
        <fullName evidence="1">Uncharacterized protein</fullName>
    </submittedName>
</protein>
<organism evidence="1 2">
    <name type="scientific">Ammoniphilus resinae</name>
    <dbReference type="NCBI Taxonomy" id="861532"/>
    <lineage>
        <taxon>Bacteria</taxon>
        <taxon>Bacillati</taxon>
        <taxon>Bacillota</taxon>
        <taxon>Bacilli</taxon>
        <taxon>Bacillales</taxon>
        <taxon>Paenibacillaceae</taxon>
        <taxon>Aneurinibacillus group</taxon>
        <taxon>Ammoniphilus</taxon>
    </lineage>
</organism>
<sequence length="77" mass="8730">MENADRLIDGGTTHVFSIHVGQTFRPYSWKASADMDFRSECLYCDSEVLKGYIVEDEFGNVGRIATCPDCERVNAKY</sequence>
<name>A0ABS4GSW3_9BACL</name>
<dbReference type="RefSeq" id="WP_209810959.1">
    <property type="nucleotide sequence ID" value="NZ_JAGGKT010000008.1"/>
</dbReference>
<accession>A0ABS4GSW3</accession>
<evidence type="ECO:0000313" key="1">
    <source>
        <dbReference type="EMBL" id="MBP1932935.1"/>
    </source>
</evidence>
<dbReference type="EMBL" id="JAGGKT010000008">
    <property type="protein sequence ID" value="MBP1932935.1"/>
    <property type="molecule type" value="Genomic_DNA"/>
</dbReference>
<proteinExistence type="predicted"/>
<keyword evidence="2" id="KW-1185">Reference proteome</keyword>
<evidence type="ECO:0000313" key="2">
    <source>
        <dbReference type="Proteomes" id="UP001519343"/>
    </source>
</evidence>
<gene>
    <name evidence="1" type="ORF">J2Z37_002946</name>
</gene>
<reference evidence="1 2" key="1">
    <citation type="submission" date="2021-03" db="EMBL/GenBank/DDBJ databases">
        <title>Genomic Encyclopedia of Type Strains, Phase IV (KMG-IV): sequencing the most valuable type-strain genomes for metagenomic binning, comparative biology and taxonomic classification.</title>
        <authorList>
            <person name="Goeker M."/>
        </authorList>
    </citation>
    <scope>NUCLEOTIDE SEQUENCE [LARGE SCALE GENOMIC DNA]</scope>
    <source>
        <strain evidence="1 2">DSM 24738</strain>
    </source>
</reference>
<dbReference type="Proteomes" id="UP001519343">
    <property type="component" value="Unassembled WGS sequence"/>
</dbReference>
<comment type="caution">
    <text evidence="1">The sequence shown here is derived from an EMBL/GenBank/DDBJ whole genome shotgun (WGS) entry which is preliminary data.</text>
</comment>